<proteinExistence type="predicted"/>
<evidence type="ECO:0000313" key="2">
    <source>
        <dbReference type="Proteomes" id="UP000287651"/>
    </source>
</evidence>
<organism evidence="1 2">
    <name type="scientific">Ensete ventricosum</name>
    <name type="common">Abyssinian banana</name>
    <name type="synonym">Musa ensete</name>
    <dbReference type="NCBI Taxonomy" id="4639"/>
    <lineage>
        <taxon>Eukaryota</taxon>
        <taxon>Viridiplantae</taxon>
        <taxon>Streptophyta</taxon>
        <taxon>Embryophyta</taxon>
        <taxon>Tracheophyta</taxon>
        <taxon>Spermatophyta</taxon>
        <taxon>Magnoliopsida</taxon>
        <taxon>Liliopsida</taxon>
        <taxon>Zingiberales</taxon>
        <taxon>Musaceae</taxon>
        <taxon>Ensete</taxon>
    </lineage>
</organism>
<name>A0A427AE87_ENSVE</name>
<sequence>MDMVSALRSGRKISYTTIGAPAADPFVVPQVPPVILLPTMSVLVKIDGTDDRDEEWRRDGRLRSRSRVRKKVSRSLLGT</sequence>
<gene>
    <name evidence="1" type="ORF">B296_00017820</name>
</gene>
<accession>A0A427AE87</accession>
<dbReference type="AlphaFoldDB" id="A0A427AE87"/>
<dbReference type="Proteomes" id="UP000287651">
    <property type="component" value="Unassembled WGS sequence"/>
</dbReference>
<comment type="caution">
    <text evidence="1">The sequence shown here is derived from an EMBL/GenBank/DDBJ whole genome shotgun (WGS) entry which is preliminary data.</text>
</comment>
<evidence type="ECO:0000313" key="1">
    <source>
        <dbReference type="EMBL" id="RRT74575.1"/>
    </source>
</evidence>
<dbReference type="EMBL" id="AMZH03002735">
    <property type="protein sequence ID" value="RRT74575.1"/>
    <property type="molecule type" value="Genomic_DNA"/>
</dbReference>
<reference evidence="1 2" key="1">
    <citation type="journal article" date="2014" name="Agronomy (Basel)">
        <title>A Draft Genome Sequence for Ensete ventricosum, the Drought-Tolerant Tree Against Hunger.</title>
        <authorList>
            <person name="Harrison J."/>
            <person name="Moore K.A."/>
            <person name="Paszkiewicz K."/>
            <person name="Jones T."/>
            <person name="Grant M."/>
            <person name="Ambacheew D."/>
            <person name="Muzemil S."/>
            <person name="Studholme D.J."/>
        </authorList>
    </citation>
    <scope>NUCLEOTIDE SEQUENCE [LARGE SCALE GENOMIC DNA]</scope>
</reference>
<protein>
    <submittedName>
        <fullName evidence="1">Uncharacterized protein</fullName>
    </submittedName>
</protein>